<dbReference type="AlphaFoldDB" id="M6FGQ8"/>
<organism evidence="1 2">
    <name type="scientific">Leptospira weilii str. 2006001855</name>
    <dbReference type="NCBI Taxonomy" id="996804"/>
    <lineage>
        <taxon>Bacteria</taxon>
        <taxon>Pseudomonadati</taxon>
        <taxon>Spirochaetota</taxon>
        <taxon>Spirochaetia</taxon>
        <taxon>Leptospirales</taxon>
        <taxon>Leptospiraceae</taxon>
        <taxon>Leptospira</taxon>
    </lineage>
</organism>
<accession>M6FGQ8</accession>
<name>M6FGQ8_9LEPT</name>
<protein>
    <submittedName>
        <fullName evidence="1">Uncharacterized protein</fullName>
    </submittedName>
</protein>
<comment type="caution">
    <text evidence="1">The sequence shown here is derived from an EMBL/GenBank/DDBJ whole genome shotgun (WGS) entry which is preliminary data.</text>
</comment>
<dbReference type="Proteomes" id="UP000012101">
    <property type="component" value="Unassembled WGS sequence"/>
</dbReference>
<evidence type="ECO:0000313" key="1">
    <source>
        <dbReference type="EMBL" id="EMM71595.1"/>
    </source>
</evidence>
<sequence>MVCENMILRWRKFSRVIFFADHSLEGKRCCEQLFPNVDGIDYFLKKIVVRTTGLYPSKHLWWFRL</sequence>
<proteinExistence type="predicted"/>
<gene>
    <name evidence="1" type="ORF">LEP1GSC038_0478</name>
</gene>
<dbReference type="EMBL" id="AFJM02000046">
    <property type="protein sequence ID" value="EMM71595.1"/>
    <property type="molecule type" value="Genomic_DNA"/>
</dbReference>
<reference evidence="1 2" key="1">
    <citation type="submission" date="2013-01" db="EMBL/GenBank/DDBJ databases">
        <authorList>
            <person name="Harkins D.M."/>
            <person name="Durkin A.S."/>
            <person name="Brinkac L.M."/>
            <person name="Haft D.H."/>
            <person name="Selengut J.D."/>
            <person name="Sanka R."/>
            <person name="DePew J."/>
            <person name="Purushe J."/>
            <person name="Hospenthal D.R."/>
            <person name="Murray C.K."/>
            <person name="Pimentel G."/>
            <person name="Wasfy M."/>
            <person name="Vinetz J.M."/>
            <person name="Sutton G.G."/>
            <person name="Nierman W.C."/>
            <person name="Fouts D.E."/>
        </authorList>
    </citation>
    <scope>NUCLEOTIDE SEQUENCE [LARGE SCALE GENOMIC DNA]</scope>
    <source>
        <strain evidence="1 2">2006001855</strain>
    </source>
</reference>
<evidence type="ECO:0000313" key="2">
    <source>
        <dbReference type="Proteomes" id="UP000012101"/>
    </source>
</evidence>